<dbReference type="RefSeq" id="WP_281837823.1">
    <property type="nucleotide sequence ID" value="NZ_BSDY01000036.1"/>
</dbReference>
<dbReference type="CDD" id="cd03293">
    <property type="entry name" value="ABC_NrtD_SsuB_transporters"/>
    <property type="match status" value="1"/>
</dbReference>
<evidence type="ECO:0000313" key="6">
    <source>
        <dbReference type="Proteomes" id="UP001144471"/>
    </source>
</evidence>
<feature type="domain" description="ABC transporter" evidence="4">
    <location>
        <begin position="1"/>
        <end position="231"/>
    </location>
</feature>
<sequence>MKVLDIKKLEKRFDTIQVLEDIELHIERGEFISIVGPSGCGKSTLFKIITGLIREYRGEVRIEGAESRDYTQPISYMPQKDLLLPWRTLYENARIPLEVSKKPKGEHSGRILPLIEEFGLAGFENAYPHELSGGMRQRGALLRTFLIESDLMLLDEPFGALDAITRMEMQEWLLEVWQKHNHSILFITHDIDEALFLSDRVYVMTGRPGRIELEIEVEEERPRRREILLEERCMEYKREILKILRG</sequence>
<dbReference type="InterPro" id="IPR050166">
    <property type="entry name" value="ABC_transporter_ATP-bind"/>
</dbReference>
<dbReference type="Gene3D" id="3.40.50.300">
    <property type="entry name" value="P-loop containing nucleotide triphosphate hydrolases"/>
    <property type="match status" value="1"/>
</dbReference>
<evidence type="ECO:0000259" key="4">
    <source>
        <dbReference type="PROSITE" id="PS50893"/>
    </source>
</evidence>
<dbReference type="PROSITE" id="PS50893">
    <property type="entry name" value="ABC_TRANSPORTER_2"/>
    <property type="match status" value="1"/>
</dbReference>
<dbReference type="SMART" id="SM00382">
    <property type="entry name" value="AAA"/>
    <property type="match status" value="1"/>
</dbReference>
<reference evidence="5" key="1">
    <citation type="submission" date="2022-12" db="EMBL/GenBank/DDBJ databases">
        <title>Reference genome sequencing for broad-spectrum identification of bacterial and archaeal isolates by mass spectrometry.</title>
        <authorList>
            <person name="Sekiguchi Y."/>
            <person name="Tourlousse D.M."/>
        </authorList>
    </citation>
    <scope>NUCLEOTIDE SEQUENCE</scope>
    <source>
        <strain evidence="5">10succ1</strain>
    </source>
</reference>
<accession>A0A9W6GP95</accession>
<protein>
    <submittedName>
        <fullName evidence="5">ABC transporter ATP-binding protein</fullName>
    </submittedName>
</protein>
<proteinExistence type="predicted"/>
<dbReference type="SUPFAM" id="SSF52540">
    <property type="entry name" value="P-loop containing nucleoside triphosphate hydrolases"/>
    <property type="match status" value="1"/>
</dbReference>
<dbReference type="PANTHER" id="PTHR42788:SF2">
    <property type="entry name" value="ABC TRANSPORTER ATP-BINDING PROTEIN"/>
    <property type="match status" value="1"/>
</dbReference>
<keyword evidence="6" id="KW-1185">Reference proteome</keyword>
<organism evidence="5 6">
    <name type="scientific">Propionigenium maris DSM 9537</name>
    <dbReference type="NCBI Taxonomy" id="1123000"/>
    <lineage>
        <taxon>Bacteria</taxon>
        <taxon>Fusobacteriati</taxon>
        <taxon>Fusobacteriota</taxon>
        <taxon>Fusobacteriia</taxon>
        <taxon>Fusobacteriales</taxon>
        <taxon>Fusobacteriaceae</taxon>
        <taxon>Propionigenium</taxon>
    </lineage>
</organism>
<dbReference type="GO" id="GO:0005524">
    <property type="term" value="F:ATP binding"/>
    <property type="evidence" value="ECO:0007669"/>
    <property type="project" value="UniProtKB-KW"/>
</dbReference>
<dbReference type="AlphaFoldDB" id="A0A9W6GP95"/>
<dbReference type="InterPro" id="IPR003593">
    <property type="entry name" value="AAA+_ATPase"/>
</dbReference>
<evidence type="ECO:0000256" key="2">
    <source>
        <dbReference type="ARBA" id="ARBA00022741"/>
    </source>
</evidence>
<dbReference type="Pfam" id="PF00005">
    <property type="entry name" value="ABC_tran"/>
    <property type="match status" value="1"/>
</dbReference>
<gene>
    <name evidence="5" type="ORF">PM10SUCC1_36610</name>
</gene>
<evidence type="ECO:0000256" key="3">
    <source>
        <dbReference type="ARBA" id="ARBA00022840"/>
    </source>
</evidence>
<dbReference type="EMBL" id="BSDY01000036">
    <property type="protein sequence ID" value="GLI58147.1"/>
    <property type="molecule type" value="Genomic_DNA"/>
</dbReference>
<dbReference type="InterPro" id="IPR027417">
    <property type="entry name" value="P-loop_NTPase"/>
</dbReference>
<keyword evidence="2" id="KW-0547">Nucleotide-binding</keyword>
<evidence type="ECO:0000313" key="5">
    <source>
        <dbReference type="EMBL" id="GLI58147.1"/>
    </source>
</evidence>
<dbReference type="InterPro" id="IPR003439">
    <property type="entry name" value="ABC_transporter-like_ATP-bd"/>
</dbReference>
<dbReference type="Proteomes" id="UP001144471">
    <property type="component" value="Unassembled WGS sequence"/>
</dbReference>
<dbReference type="PANTHER" id="PTHR42788">
    <property type="entry name" value="TAURINE IMPORT ATP-BINDING PROTEIN-RELATED"/>
    <property type="match status" value="1"/>
</dbReference>
<keyword evidence="3 5" id="KW-0067">ATP-binding</keyword>
<evidence type="ECO:0000256" key="1">
    <source>
        <dbReference type="ARBA" id="ARBA00022448"/>
    </source>
</evidence>
<comment type="caution">
    <text evidence="5">The sequence shown here is derived from an EMBL/GenBank/DDBJ whole genome shotgun (WGS) entry which is preliminary data.</text>
</comment>
<dbReference type="GO" id="GO:0016887">
    <property type="term" value="F:ATP hydrolysis activity"/>
    <property type="evidence" value="ECO:0007669"/>
    <property type="project" value="InterPro"/>
</dbReference>
<keyword evidence="1" id="KW-0813">Transport</keyword>
<name>A0A9W6GP95_9FUSO</name>